<organism evidence="1">
    <name type="scientific">Chromera velia CCMP2878</name>
    <dbReference type="NCBI Taxonomy" id="1169474"/>
    <lineage>
        <taxon>Eukaryota</taxon>
        <taxon>Sar</taxon>
        <taxon>Alveolata</taxon>
        <taxon>Colpodellida</taxon>
        <taxon>Chromeraceae</taxon>
        <taxon>Chromera</taxon>
    </lineage>
</organism>
<name>A0A0G4HXU8_9ALVE</name>
<dbReference type="AlphaFoldDB" id="A0A0G4HXU8"/>
<dbReference type="EMBL" id="CDMZ01004301">
    <property type="protein sequence ID" value="CEM49331.1"/>
    <property type="molecule type" value="Genomic_DNA"/>
</dbReference>
<accession>A0A0G4HXU8</accession>
<gene>
    <name evidence="1" type="ORF">Cvel_9347</name>
</gene>
<evidence type="ECO:0000313" key="1">
    <source>
        <dbReference type="EMBL" id="CEM49331.1"/>
    </source>
</evidence>
<dbReference type="VEuPathDB" id="CryptoDB:Cvel_9347"/>
<proteinExistence type="predicted"/>
<sequence length="256" mass="28293">MEAPSSSSLPSLTAVQAQRASESFSTLTDWLTRTAKEKIETANRLLLRPVPVDTCPSIERQIWQQTNRHVSGLSLFFCRDEVQSLISACPPEPKADLFKYYSVARMEPRMATLTFLLMSQIPLERLCTFLGIQTRISRSLCAVGFFTFAFQEMFPQVFWPSVHYAMFHTRMVCQHAASRVGSLFAGTSSSSKMPSGAIRQGGGDVSGDGSSLVMSCVGVGALVLLWLNRWQVPASLDELADNVSLRLGQLRDLFVG</sequence>
<reference evidence="1" key="1">
    <citation type="submission" date="2014-11" db="EMBL/GenBank/DDBJ databases">
        <authorList>
            <person name="Otto D Thomas"/>
            <person name="Naeem Raeece"/>
        </authorList>
    </citation>
    <scope>NUCLEOTIDE SEQUENCE</scope>
</reference>
<protein>
    <submittedName>
        <fullName evidence="1">Uncharacterized protein</fullName>
    </submittedName>
</protein>